<dbReference type="OrthoDB" id="2904385at2"/>
<dbReference type="Proteomes" id="UP000322267">
    <property type="component" value="Unassembled WGS sequence"/>
</dbReference>
<name>A0A5D4NVD4_9BACI</name>
<sequence length="100" mass="11536">MSEIEMKVIPSYIDDELAIVFHFEFKTSQMKVGEAKVYTYKLTDSHFKTPSAGPKGFRRNKHAVLKEFEIIEEYRYIALKKISHFLKVIGIPAVAQDLIA</sequence>
<accession>A0A5D4NVD4</accession>
<comment type="caution">
    <text evidence="1">The sequence shown here is derived from an EMBL/GenBank/DDBJ whole genome shotgun (WGS) entry which is preliminary data.</text>
</comment>
<dbReference type="RefSeq" id="WP_148939237.1">
    <property type="nucleotide sequence ID" value="NZ_JBNILZ010000006.1"/>
</dbReference>
<protein>
    <submittedName>
        <fullName evidence="1">Uncharacterized protein</fullName>
    </submittedName>
</protein>
<dbReference type="EMBL" id="VTEI01000003">
    <property type="protein sequence ID" value="TYS17839.1"/>
    <property type="molecule type" value="Genomic_DNA"/>
</dbReference>
<gene>
    <name evidence="1" type="ORF">FZC78_08305</name>
</gene>
<organism evidence="1 2">
    <name type="scientific">Rossellomorea vietnamensis</name>
    <dbReference type="NCBI Taxonomy" id="218284"/>
    <lineage>
        <taxon>Bacteria</taxon>
        <taxon>Bacillati</taxon>
        <taxon>Bacillota</taxon>
        <taxon>Bacilli</taxon>
        <taxon>Bacillales</taxon>
        <taxon>Bacillaceae</taxon>
        <taxon>Rossellomorea</taxon>
    </lineage>
</organism>
<evidence type="ECO:0000313" key="2">
    <source>
        <dbReference type="Proteomes" id="UP000322267"/>
    </source>
</evidence>
<reference evidence="1 2" key="1">
    <citation type="submission" date="2019-08" db="EMBL/GenBank/DDBJ databases">
        <title>Bacillus genomes from the desert of Cuatro Cienegas, Coahuila.</title>
        <authorList>
            <person name="Olmedo-Alvarez G."/>
        </authorList>
    </citation>
    <scope>NUCLEOTIDE SEQUENCE [LARGE SCALE GENOMIC DNA]</scope>
    <source>
        <strain evidence="1 2">CH34_1T</strain>
    </source>
</reference>
<evidence type="ECO:0000313" key="1">
    <source>
        <dbReference type="EMBL" id="TYS17839.1"/>
    </source>
</evidence>
<proteinExistence type="predicted"/>
<dbReference type="AlphaFoldDB" id="A0A5D4NVD4"/>